<keyword evidence="2" id="KW-1185">Reference proteome</keyword>
<dbReference type="GeneID" id="36339590"/>
<proteinExistence type="predicted"/>
<reference evidence="1 2" key="1">
    <citation type="journal article" date="2013" name="Nat. Genet.">
        <title>The genome of the hydatid tapeworm Echinococcus granulosus.</title>
        <authorList>
            <person name="Zheng H."/>
            <person name="Zhang W."/>
            <person name="Zhang L."/>
            <person name="Zhang Z."/>
            <person name="Li J."/>
            <person name="Lu G."/>
            <person name="Zhu Y."/>
            <person name="Wang Y."/>
            <person name="Huang Y."/>
            <person name="Liu J."/>
            <person name="Kang H."/>
            <person name="Chen J."/>
            <person name="Wang L."/>
            <person name="Chen A."/>
            <person name="Yu S."/>
            <person name="Gao Z."/>
            <person name="Jin L."/>
            <person name="Gu W."/>
            <person name="Wang Z."/>
            <person name="Zhao L."/>
            <person name="Shi B."/>
            <person name="Wen H."/>
            <person name="Lin R."/>
            <person name="Jones M.K."/>
            <person name="Brejova B."/>
            <person name="Vinar T."/>
            <person name="Zhao G."/>
            <person name="McManus D.P."/>
            <person name="Chen Z."/>
            <person name="Zhou Y."/>
            <person name="Wang S."/>
        </authorList>
    </citation>
    <scope>NUCLEOTIDE SEQUENCE [LARGE SCALE GENOMIC DNA]</scope>
</reference>
<protein>
    <submittedName>
        <fullName evidence="1">Uncharacterized protein</fullName>
    </submittedName>
</protein>
<organism evidence="1 2">
    <name type="scientific">Echinococcus granulosus</name>
    <name type="common">Hydatid tapeworm</name>
    <dbReference type="NCBI Taxonomy" id="6210"/>
    <lineage>
        <taxon>Eukaryota</taxon>
        <taxon>Metazoa</taxon>
        <taxon>Spiralia</taxon>
        <taxon>Lophotrochozoa</taxon>
        <taxon>Platyhelminthes</taxon>
        <taxon>Cestoda</taxon>
        <taxon>Eucestoda</taxon>
        <taxon>Cyclophyllidea</taxon>
        <taxon>Taeniidae</taxon>
        <taxon>Echinococcus</taxon>
        <taxon>Echinococcus granulosus group</taxon>
    </lineage>
</organism>
<evidence type="ECO:0000313" key="2">
    <source>
        <dbReference type="Proteomes" id="UP000019149"/>
    </source>
</evidence>
<name>W6UI98_ECHGR</name>
<dbReference type="EMBL" id="APAU02000022">
    <property type="protein sequence ID" value="EUB61200.1"/>
    <property type="molecule type" value="Genomic_DNA"/>
</dbReference>
<accession>W6UI98</accession>
<sequence length="83" mass="9283">MRKITVSHRQTIHKQLLTSKVHTTSTSEGCGWSQGLEVVPPPMFRRVGDLVEFEYKPQALKRSQGGLAHPITISFSTFNVVFG</sequence>
<comment type="caution">
    <text evidence="1">The sequence shown here is derived from an EMBL/GenBank/DDBJ whole genome shotgun (WGS) entry which is preliminary data.</text>
</comment>
<dbReference type="Proteomes" id="UP000019149">
    <property type="component" value="Unassembled WGS sequence"/>
</dbReference>
<dbReference type="AlphaFoldDB" id="W6UI98"/>
<evidence type="ECO:0000313" key="1">
    <source>
        <dbReference type="EMBL" id="EUB61200.1"/>
    </source>
</evidence>
<dbReference type="RefSeq" id="XP_024352396.1">
    <property type="nucleotide sequence ID" value="XM_024493124.1"/>
</dbReference>
<dbReference type="KEGG" id="egl:EGR_03875"/>
<dbReference type="CTD" id="36339590"/>
<gene>
    <name evidence="1" type="ORF">EGR_03875</name>
</gene>